<dbReference type="PROSITE" id="PS51257">
    <property type="entry name" value="PROKAR_LIPOPROTEIN"/>
    <property type="match status" value="1"/>
</dbReference>
<dbReference type="Proteomes" id="UP001354971">
    <property type="component" value="Unassembled WGS sequence"/>
</dbReference>
<reference evidence="2 3" key="1">
    <citation type="submission" date="2024-01" db="EMBL/GenBank/DDBJ databases">
        <title>Hyphobacterium bacterium isolated from marine sediment.</title>
        <authorList>
            <person name="Zhao S."/>
        </authorList>
    </citation>
    <scope>NUCLEOTIDE SEQUENCE [LARGE SCALE GENOMIC DNA]</scope>
    <source>
        <strain evidence="3">HN65</strain>
    </source>
</reference>
<feature type="region of interest" description="Disordered" evidence="1">
    <location>
        <begin position="28"/>
        <end position="76"/>
    </location>
</feature>
<evidence type="ECO:0000313" key="2">
    <source>
        <dbReference type="EMBL" id="MEE2525170.1"/>
    </source>
</evidence>
<evidence type="ECO:0008006" key="4">
    <source>
        <dbReference type="Google" id="ProtNLM"/>
    </source>
</evidence>
<name>A0ABU7LML2_9PROT</name>
<gene>
    <name evidence="2" type="ORF">V0U79_02245</name>
</gene>
<accession>A0ABU7LML2</accession>
<protein>
    <recommendedName>
        <fullName evidence="4">DUF305 domain-containing protein</fullName>
    </recommendedName>
</protein>
<comment type="caution">
    <text evidence="2">The sequence shown here is derived from an EMBL/GenBank/DDBJ whole genome shotgun (WGS) entry which is preliminary data.</text>
</comment>
<feature type="compositionally biased region" description="Acidic residues" evidence="1">
    <location>
        <begin position="53"/>
        <end position="65"/>
    </location>
</feature>
<dbReference type="EMBL" id="JAZDRP010000001">
    <property type="protein sequence ID" value="MEE2525170.1"/>
    <property type="molecule type" value="Genomic_DNA"/>
</dbReference>
<organism evidence="2 3">
    <name type="scientific">Hyphobacterium lacteum</name>
    <dbReference type="NCBI Taxonomy" id="3116575"/>
    <lineage>
        <taxon>Bacteria</taxon>
        <taxon>Pseudomonadati</taxon>
        <taxon>Pseudomonadota</taxon>
        <taxon>Alphaproteobacteria</taxon>
        <taxon>Maricaulales</taxon>
        <taxon>Maricaulaceae</taxon>
        <taxon>Hyphobacterium</taxon>
    </lineage>
</organism>
<evidence type="ECO:0000256" key="1">
    <source>
        <dbReference type="SAM" id="MobiDB-lite"/>
    </source>
</evidence>
<sequence>MMGIERKKLLGQAGVAALVLGLAACSPAGEGEGEGEGASTRHAAQSAGHMDEGEGEGGSDGEGDEGGGAGGGEFGIDPDMARADPVVYLTALEVMRAHYLAGLAAFDEGRRAVGAEMFSHPISEIYVDLEPVIADLGAPDFYDSLLTASQSPYDGSSDDAVRASVDTVLDAIDTAEQFTPQSEQSAAQVQSRVIANMLERGALQYAFAQGSDSPNGPYLDGYGYYMSAQTIFDRHRDAIADMEGGVAEALGAALLAQSEAYATVTAPSPMSADSQRLISLARAATDAVK</sequence>
<dbReference type="RefSeq" id="WP_330197833.1">
    <property type="nucleotide sequence ID" value="NZ_JAZDRP010000001.1"/>
</dbReference>
<proteinExistence type="predicted"/>
<keyword evidence="3" id="KW-1185">Reference proteome</keyword>
<evidence type="ECO:0000313" key="3">
    <source>
        <dbReference type="Proteomes" id="UP001354971"/>
    </source>
</evidence>